<dbReference type="OrthoDB" id="5600418at2759"/>
<sequence length="541" mass="60347">MADYQCPACYEVMGTSPKCAPMALKCGHIICATCLPKTVKRGQANHICSMCRKECTPDAVVRIYLPTPSRTFVSGPSISTSPARNSRRLLSEEQMRRAHEIANAASRAGVDSRGLDLQHIVTSGEQWYLEADAQSVHPKDTLDTLAEVLQDLRQKLIYATRVDSLKQRLNQFKLEVDMQKNATMNAEQRLRHSEMDLAQAKREAAQWEKRIKRAETLAAQWEKQANSTEDRRYTESVRAEGAINILRSQVGVLQKELQEQSRRKIAYKKKVSGSELSSKDILIYYIQYYAAKEQNKSTNKCSKCCGPVLDDDLLEIMSSTSTADEAEVSNAFSVPILSDERLSPPIDGSGRISPPNSQGESDDDSQTVIYGPPPTQPLHESKKRKLSDASIASTSSVMSTLPSLTPEEQSAKEFALDSRLSNRYKTACQEGVKEGWVAPDWKAKAILRDRVKEVRRAAKRMRNESGKEVGTSAGNTDQVASLPAKQGARLIRSAPGPRTFVERSPRTRSSAITTIVHLGHRRRPCVLKIIAMDMKYWCQSR</sequence>
<dbReference type="SMART" id="SM00184">
    <property type="entry name" value="RING"/>
    <property type="match status" value="1"/>
</dbReference>
<gene>
    <name evidence="8" type="ORF">AG1IA_02551</name>
</gene>
<evidence type="ECO:0000256" key="6">
    <source>
        <dbReference type="SAM" id="MobiDB-lite"/>
    </source>
</evidence>
<dbReference type="SUPFAM" id="SSF57997">
    <property type="entry name" value="Tropomyosin"/>
    <property type="match status" value="1"/>
</dbReference>
<feature type="region of interest" description="Disordered" evidence="6">
    <location>
        <begin position="459"/>
        <end position="485"/>
    </location>
</feature>
<dbReference type="EMBL" id="AFRT01000551">
    <property type="protein sequence ID" value="ELU43415.1"/>
    <property type="molecule type" value="Genomic_DNA"/>
</dbReference>
<evidence type="ECO:0000313" key="9">
    <source>
        <dbReference type="Proteomes" id="UP000011668"/>
    </source>
</evidence>
<evidence type="ECO:0000256" key="4">
    <source>
        <dbReference type="PROSITE-ProRule" id="PRU00175"/>
    </source>
</evidence>
<proteinExistence type="predicted"/>
<evidence type="ECO:0000256" key="1">
    <source>
        <dbReference type="ARBA" id="ARBA00022723"/>
    </source>
</evidence>
<dbReference type="InterPro" id="IPR017907">
    <property type="entry name" value="Znf_RING_CS"/>
</dbReference>
<evidence type="ECO:0000259" key="7">
    <source>
        <dbReference type="PROSITE" id="PS50089"/>
    </source>
</evidence>
<dbReference type="SUPFAM" id="SSF57850">
    <property type="entry name" value="RING/U-box"/>
    <property type="match status" value="1"/>
</dbReference>
<name>L8WZK5_THACA</name>
<feature type="region of interest" description="Disordered" evidence="6">
    <location>
        <begin position="339"/>
        <end position="409"/>
    </location>
</feature>
<keyword evidence="3" id="KW-0862">Zinc</keyword>
<evidence type="ECO:0000256" key="5">
    <source>
        <dbReference type="SAM" id="Coils"/>
    </source>
</evidence>
<evidence type="ECO:0000256" key="3">
    <source>
        <dbReference type="ARBA" id="ARBA00022833"/>
    </source>
</evidence>
<dbReference type="GO" id="GO:0008270">
    <property type="term" value="F:zinc ion binding"/>
    <property type="evidence" value="ECO:0007669"/>
    <property type="project" value="UniProtKB-KW"/>
</dbReference>
<dbReference type="HOGENOM" id="CLU_566386_0_0_1"/>
<feature type="domain" description="RING-type" evidence="7">
    <location>
        <begin position="6"/>
        <end position="52"/>
    </location>
</feature>
<feature type="compositionally biased region" description="Polar residues" evidence="6">
    <location>
        <begin position="390"/>
        <end position="408"/>
    </location>
</feature>
<comment type="caution">
    <text evidence="8">The sequence shown here is derived from an EMBL/GenBank/DDBJ whole genome shotgun (WGS) entry which is preliminary data.</text>
</comment>
<evidence type="ECO:0000313" key="8">
    <source>
        <dbReference type="EMBL" id="ELU43415.1"/>
    </source>
</evidence>
<dbReference type="InterPro" id="IPR001841">
    <property type="entry name" value="Znf_RING"/>
</dbReference>
<accession>L8WZK5</accession>
<keyword evidence="5" id="KW-0175">Coiled coil</keyword>
<dbReference type="STRING" id="983506.L8WZK5"/>
<protein>
    <recommendedName>
        <fullName evidence="7">RING-type domain-containing protein</fullName>
    </recommendedName>
</protein>
<reference evidence="8 9" key="1">
    <citation type="journal article" date="2013" name="Nat. Commun.">
        <title>The evolution and pathogenic mechanisms of the rice sheath blight pathogen.</title>
        <authorList>
            <person name="Zheng A."/>
            <person name="Lin R."/>
            <person name="Xu L."/>
            <person name="Qin P."/>
            <person name="Tang C."/>
            <person name="Ai P."/>
            <person name="Zhang D."/>
            <person name="Liu Y."/>
            <person name="Sun Z."/>
            <person name="Feng H."/>
            <person name="Wang Y."/>
            <person name="Chen Y."/>
            <person name="Liang X."/>
            <person name="Fu R."/>
            <person name="Li Q."/>
            <person name="Zhang J."/>
            <person name="Yu X."/>
            <person name="Xie Z."/>
            <person name="Ding L."/>
            <person name="Guan P."/>
            <person name="Tang J."/>
            <person name="Liang Y."/>
            <person name="Wang S."/>
            <person name="Deng Q."/>
            <person name="Li S."/>
            <person name="Zhu J."/>
            <person name="Wang L."/>
            <person name="Liu H."/>
            <person name="Li P."/>
        </authorList>
    </citation>
    <scope>NUCLEOTIDE SEQUENCE [LARGE SCALE GENOMIC DNA]</scope>
    <source>
        <strain evidence="9">AG-1 IA</strain>
    </source>
</reference>
<dbReference type="Gene3D" id="3.30.40.10">
    <property type="entry name" value="Zinc/RING finger domain, C3HC4 (zinc finger)"/>
    <property type="match status" value="1"/>
</dbReference>
<organism evidence="8 9">
    <name type="scientific">Thanatephorus cucumeris (strain AG1-IA)</name>
    <name type="common">Rice sheath blight fungus</name>
    <name type="synonym">Rhizoctonia solani</name>
    <dbReference type="NCBI Taxonomy" id="983506"/>
    <lineage>
        <taxon>Eukaryota</taxon>
        <taxon>Fungi</taxon>
        <taxon>Dikarya</taxon>
        <taxon>Basidiomycota</taxon>
        <taxon>Agaricomycotina</taxon>
        <taxon>Agaricomycetes</taxon>
        <taxon>Cantharellales</taxon>
        <taxon>Ceratobasidiaceae</taxon>
        <taxon>Rhizoctonia</taxon>
        <taxon>Rhizoctonia solani AG-1</taxon>
    </lineage>
</organism>
<evidence type="ECO:0000256" key="2">
    <source>
        <dbReference type="ARBA" id="ARBA00022771"/>
    </source>
</evidence>
<dbReference type="PROSITE" id="PS50089">
    <property type="entry name" value="ZF_RING_2"/>
    <property type="match status" value="1"/>
</dbReference>
<dbReference type="Proteomes" id="UP000011668">
    <property type="component" value="Unassembled WGS sequence"/>
</dbReference>
<keyword evidence="2 4" id="KW-0863">Zinc-finger</keyword>
<dbReference type="InterPro" id="IPR013083">
    <property type="entry name" value="Znf_RING/FYVE/PHD"/>
</dbReference>
<keyword evidence="1" id="KW-0479">Metal-binding</keyword>
<keyword evidence="9" id="KW-1185">Reference proteome</keyword>
<feature type="coiled-coil region" evidence="5">
    <location>
        <begin position="162"/>
        <end position="263"/>
    </location>
</feature>
<dbReference type="AlphaFoldDB" id="L8WZK5"/>
<dbReference type="PROSITE" id="PS00518">
    <property type="entry name" value="ZF_RING_1"/>
    <property type="match status" value="1"/>
</dbReference>